<accession>A0AAF0Y6T2</accession>
<dbReference type="RefSeq" id="XP_062627162.1">
    <property type="nucleotide sequence ID" value="XM_062771179.1"/>
</dbReference>
<dbReference type="PANTHER" id="PTHR24216">
    <property type="entry name" value="PAXILLIN-RELATED"/>
    <property type="match status" value="1"/>
</dbReference>
<feature type="compositionally biased region" description="Low complexity" evidence="4">
    <location>
        <begin position="251"/>
        <end position="267"/>
    </location>
</feature>
<evidence type="ECO:0000259" key="5">
    <source>
        <dbReference type="PROSITE" id="PS51460"/>
    </source>
</evidence>
<organism evidence="6 7">
    <name type="scientific">Vanrija pseudolonga</name>
    <dbReference type="NCBI Taxonomy" id="143232"/>
    <lineage>
        <taxon>Eukaryota</taxon>
        <taxon>Fungi</taxon>
        <taxon>Dikarya</taxon>
        <taxon>Basidiomycota</taxon>
        <taxon>Agaricomycotina</taxon>
        <taxon>Tremellomycetes</taxon>
        <taxon>Trichosporonales</taxon>
        <taxon>Trichosporonaceae</taxon>
        <taxon>Vanrija</taxon>
    </lineage>
</organism>
<feature type="domain" description="GAR" evidence="5">
    <location>
        <begin position="1403"/>
        <end position="1488"/>
    </location>
</feature>
<reference evidence="6" key="1">
    <citation type="submission" date="2023-10" db="EMBL/GenBank/DDBJ databases">
        <authorList>
            <person name="Noh H."/>
        </authorList>
    </citation>
    <scope>NUCLEOTIDE SEQUENCE</scope>
    <source>
        <strain evidence="6">DUCC4014</strain>
    </source>
</reference>
<feature type="region of interest" description="Disordered" evidence="4">
    <location>
        <begin position="188"/>
        <end position="278"/>
    </location>
</feature>
<comment type="subcellular location">
    <subcellularLocation>
        <location evidence="1">Cytoplasm</location>
        <location evidence="1">Cytoskeleton</location>
    </subcellularLocation>
</comment>
<dbReference type="GO" id="GO:0005856">
    <property type="term" value="C:cytoskeleton"/>
    <property type="evidence" value="ECO:0007669"/>
    <property type="project" value="UniProtKB-SubCell"/>
</dbReference>
<dbReference type="InterPro" id="IPR003108">
    <property type="entry name" value="GAR_dom"/>
</dbReference>
<evidence type="ECO:0000313" key="7">
    <source>
        <dbReference type="Proteomes" id="UP000827549"/>
    </source>
</evidence>
<evidence type="ECO:0000256" key="3">
    <source>
        <dbReference type="ARBA" id="ARBA00023212"/>
    </source>
</evidence>
<feature type="compositionally biased region" description="Low complexity" evidence="4">
    <location>
        <begin position="1574"/>
        <end position="1583"/>
    </location>
</feature>
<feature type="compositionally biased region" description="Low complexity" evidence="4">
    <location>
        <begin position="1341"/>
        <end position="1359"/>
    </location>
</feature>
<dbReference type="PROSITE" id="PS51460">
    <property type="entry name" value="GAR"/>
    <property type="match status" value="1"/>
</dbReference>
<dbReference type="GeneID" id="87807900"/>
<evidence type="ECO:0000256" key="2">
    <source>
        <dbReference type="ARBA" id="ARBA00022490"/>
    </source>
</evidence>
<dbReference type="SMART" id="SM00243">
    <property type="entry name" value="GAS2"/>
    <property type="match status" value="1"/>
</dbReference>
<feature type="compositionally biased region" description="Polar residues" evidence="4">
    <location>
        <begin position="1235"/>
        <end position="1244"/>
    </location>
</feature>
<dbReference type="GO" id="GO:0008017">
    <property type="term" value="F:microtubule binding"/>
    <property type="evidence" value="ECO:0007669"/>
    <property type="project" value="InterPro"/>
</dbReference>
<dbReference type="Pfam" id="PF02187">
    <property type="entry name" value="GAS2"/>
    <property type="match status" value="1"/>
</dbReference>
<feature type="region of interest" description="Disordered" evidence="4">
    <location>
        <begin position="1182"/>
        <end position="1381"/>
    </location>
</feature>
<name>A0AAF0Y6T2_9TREE</name>
<dbReference type="SUPFAM" id="SSF143575">
    <property type="entry name" value="GAS2 domain-like"/>
    <property type="match status" value="1"/>
</dbReference>
<keyword evidence="2" id="KW-0963">Cytoplasm</keyword>
<feature type="region of interest" description="Disordered" evidence="4">
    <location>
        <begin position="787"/>
        <end position="818"/>
    </location>
</feature>
<sequence>MLGSTSTGPKQDLSFADQQELLAFIEKRNWFEEKLEALKSLAPVYPFVHPILVTEPHSATGYVRQGADESQWRLPDRAQLQAWVNERDALEDEVDRFDDGDMERMKEKTRQMTRVPLTKPSTDLVEVTLDLILLIDQLLTHLRQRRAVLDLASLRLQWDDLRFEVTREAESVKGEIEHVVSEAQAWVPGMPLPDRPERRNSYRHYGYPSRYRSGLPGSTSNTSLPETASAPSTPPSPAKQSLPPSPTKATPPSHRVPGSRSPRVPGSPTKPNAPRPGLHLSILHSQIVGLQTRQRNFQYNLVKRSGAILDRMIDMAVGPARLKDLGGVDGPLKEGQDPNRGIVPDALIDLQDEIERKAEDMHDIVRWCSEFELQTRQAHEHYNASMRSQKAATDFLTEIEAALAVPASSHRHAELAKMYAESAALLPSPIDDTFPQPSYPGYESKDQHNAAVVMALATARENSQVDLDLGAKALAFYASLLKAKDSLVAQNSRVEALRHQLTAIVARLDKGSDFAPRPSLVEVAQNGGDHEGWLSNVHDWIESGDVITREATDMHEATTLAVMQYRKALLGAPMAVKRFLPTSGVPDDLGPIVDDNTTDLVTLARRCAELSRAVRTDAQALPLVSRVRLDTATLAEDADTFHNTVIRAVKLAAWSSSPPAAVPTDLNDKMSAFADRADDVENDIQSVQQLVGASAPTVGPLLLSTAGRNRERLVDAYRDLASFTKVAEQSNTVRLIQTEAQDLLAAIELARGSIDNGTAEANAENVALLKAKVTGWDNALVKRVKFVSSNPPSSNDANESSRAGGGPPTPPLTPLGTEVDSSMLALPNLVALDRRVRNEVNHQSARVSSALSQLISTVRETSVKQWEEPVNQATTELNDVSDKLAEVLAGLNKHVDKAKAATLHERVELAIAARAIGADALPAPVAAVHTHITRLHKVLGANNSFNLDTHRTADIFSTADVAREAGVGRVAEAEQWQRDADKLVSDAQAAVYEDAQAKAQAVIEKKAARAAANPRSVVKTLAARLEALQLDSLVKPTSSALRTTPKHRRLPSSDIAKQISSSLESITQDANALASDPDRSDDVDMLLERLKRQNALVTQLDGLALVSDAAAHCDKAFSNLLDAIDDGHDTPAAKAAEREASITVEALQKAAEPHQADPRVSAEVDRVTNAWRELRSLAENEPYAPSSAGVSTVGSAAGSEIGRQRPPSVASARSDRTVSLPTELVSAQPEPRPNVETTPRNRASSLAEARRNRSLSVVERPVPPVAKGHETPSKLRPRPPQPRPRPSLDSSRPPPRSRPSLDSALFSPPVPRIRKTAPPNAVASSSTPKQASIVKTVPKPFNLSRSNSFTRSSRSSSFTDFGSELGVSPPTKPASTARSVRSLSSVASRSSLVSSTSHRSLHHSRSRLDVAVKRVLNTLDVDVPVVPAGPETPTSEDWKDESGCYWIGTGSRARLCFCRILRSRTVMVRVGGGWVELSRYLLDHFADALGETPEDVDKLKHQHAPAGTGEWQTAPIAITSATLAATTALSASLSASRGSDGSPRTPGRASLPLFPTDGSPHHVPAAATPDRRVSAPLPSGSSPPSAPGPGSPLVPLQFIRKASESPSVREKERERIRSRPGVHRATSLDA</sequence>
<dbReference type="PANTHER" id="PTHR24216:SF8">
    <property type="entry name" value="PAXILLIN, ISOFORM F"/>
    <property type="match status" value="1"/>
</dbReference>
<dbReference type="InterPro" id="IPR036534">
    <property type="entry name" value="GAR_dom_sf"/>
</dbReference>
<feature type="compositionally biased region" description="Low complexity" evidence="4">
    <location>
        <begin position="222"/>
        <end position="231"/>
    </location>
</feature>
<proteinExistence type="predicted"/>
<dbReference type="Gene3D" id="3.30.920.20">
    <property type="entry name" value="Gas2-like domain"/>
    <property type="match status" value="1"/>
</dbReference>
<feature type="compositionally biased region" description="Low complexity" evidence="4">
    <location>
        <begin position="1186"/>
        <end position="1199"/>
    </location>
</feature>
<evidence type="ECO:0000313" key="6">
    <source>
        <dbReference type="EMBL" id="WOO81130.1"/>
    </source>
</evidence>
<feature type="region of interest" description="Disordered" evidence="4">
    <location>
        <begin position="1534"/>
        <end position="1630"/>
    </location>
</feature>
<keyword evidence="7" id="KW-1185">Reference proteome</keyword>
<feature type="compositionally biased region" description="Basic and acidic residues" evidence="4">
    <location>
        <begin position="1601"/>
        <end position="1617"/>
    </location>
</feature>
<evidence type="ECO:0000256" key="1">
    <source>
        <dbReference type="ARBA" id="ARBA00004245"/>
    </source>
</evidence>
<protein>
    <recommendedName>
        <fullName evidence="5">GAR domain-containing protein</fullName>
    </recommendedName>
</protein>
<gene>
    <name evidence="6" type="ORF">LOC62_03G004664</name>
</gene>
<dbReference type="EMBL" id="CP086716">
    <property type="protein sequence ID" value="WOO81130.1"/>
    <property type="molecule type" value="Genomic_DNA"/>
</dbReference>
<dbReference type="Proteomes" id="UP000827549">
    <property type="component" value="Chromosome 3"/>
</dbReference>
<evidence type="ECO:0000256" key="4">
    <source>
        <dbReference type="SAM" id="MobiDB-lite"/>
    </source>
</evidence>
<feature type="compositionally biased region" description="Polar residues" evidence="4">
    <location>
        <begin position="787"/>
        <end position="801"/>
    </location>
</feature>
<keyword evidence="3" id="KW-0206">Cytoskeleton</keyword>